<organism evidence="3 4">
    <name type="scientific">Artemia franciscana</name>
    <name type="common">Brine shrimp</name>
    <name type="synonym">Artemia sanfranciscana</name>
    <dbReference type="NCBI Taxonomy" id="6661"/>
    <lineage>
        <taxon>Eukaryota</taxon>
        <taxon>Metazoa</taxon>
        <taxon>Ecdysozoa</taxon>
        <taxon>Arthropoda</taxon>
        <taxon>Crustacea</taxon>
        <taxon>Branchiopoda</taxon>
        <taxon>Anostraca</taxon>
        <taxon>Artemiidae</taxon>
        <taxon>Artemia</taxon>
    </lineage>
</organism>
<reference evidence="3" key="1">
    <citation type="submission" date="2023-07" db="EMBL/GenBank/DDBJ databases">
        <title>Chromosome-level genome assembly of Artemia franciscana.</title>
        <authorList>
            <person name="Jo E."/>
        </authorList>
    </citation>
    <scope>NUCLEOTIDE SEQUENCE</scope>
    <source>
        <tissue evidence="3">Whole body</tissue>
    </source>
</reference>
<evidence type="ECO:0000259" key="2">
    <source>
        <dbReference type="PROSITE" id="PS50994"/>
    </source>
</evidence>
<keyword evidence="4" id="KW-1185">Reference proteome</keyword>
<dbReference type="Gene3D" id="1.10.340.70">
    <property type="match status" value="1"/>
</dbReference>
<dbReference type="EC" id="2.7.7.49" evidence="1"/>
<evidence type="ECO:0000313" key="4">
    <source>
        <dbReference type="Proteomes" id="UP001187531"/>
    </source>
</evidence>
<dbReference type="InterPro" id="IPR036397">
    <property type="entry name" value="RNaseH_sf"/>
</dbReference>
<dbReference type="InterPro" id="IPR012337">
    <property type="entry name" value="RNaseH-like_sf"/>
</dbReference>
<evidence type="ECO:0000313" key="3">
    <source>
        <dbReference type="EMBL" id="KAK2702647.1"/>
    </source>
</evidence>
<dbReference type="PROSITE" id="PS50994">
    <property type="entry name" value="INTEGRASE"/>
    <property type="match status" value="1"/>
</dbReference>
<dbReference type="PANTHER" id="PTHR37984:SF15">
    <property type="entry name" value="INTEGRASE CATALYTIC DOMAIN-CONTAINING PROTEIN"/>
    <property type="match status" value="1"/>
</dbReference>
<proteinExistence type="predicted"/>
<dbReference type="InterPro" id="IPR001584">
    <property type="entry name" value="Integrase_cat-core"/>
</dbReference>
<dbReference type="InterPro" id="IPR041588">
    <property type="entry name" value="Integrase_H2C2"/>
</dbReference>
<dbReference type="EMBL" id="JAVRJZ010000208">
    <property type="protein sequence ID" value="KAK2702647.1"/>
    <property type="molecule type" value="Genomic_DNA"/>
</dbReference>
<dbReference type="Proteomes" id="UP001187531">
    <property type="component" value="Unassembled WGS sequence"/>
</dbReference>
<evidence type="ECO:0000256" key="1">
    <source>
        <dbReference type="ARBA" id="ARBA00012493"/>
    </source>
</evidence>
<sequence>MVLWEVAGAPLRPKGSTHRMTHRMRSLFGKAAEASAIVPTADSSDYDLLKEAIPTRIRLTYEHYRELFRTTQKQADQSFTDYGEKLVKLLTKLFDVVEDRSITNADEWRMKIADILRKLVVEQYISSIRNEQLCIRLKELEQPTLAAVCKVVENFFIDHKDYRCEGSKGWSRQFLRKEMAPKEAQLIDSWNKPVNAESDAIGCSSRTALRKKTNRGARDNVEVAVYEDLPVDAIIERSLPGFLELLRQRFFWPRVRQDVKRFVHTCDIRQLVVQLKPKEQVPMLRLSVFEDPFRRITADIGGPLIPYRNGHQFLLVISDYFTRCPEAIPWRSINTRKIVKIFEQYFCRVDVLEEILTEKGSNFVTKSLLEVYKIHGMKTIRTSPFHPQTDGLVENLNGILVQILKKFVMDDL</sequence>
<gene>
    <name evidence="3" type="ORF">QYM36_018745</name>
</gene>
<feature type="domain" description="Integrase catalytic" evidence="2">
    <location>
        <begin position="288"/>
        <end position="412"/>
    </location>
</feature>
<protein>
    <recommendedName>
        <fullName evidence="1">RNA-directed DNA polymerase</fullName>
        <ecNumber evidence="1">2.7.7.49</ecNumber>
    </recommendedName>
</protein>
<accession>A0AA88HC72</accession>
<dbReference type="SUPFAM" id="SSF53098">
    <property type="entry name" value="Ribonuclease H-like"/>
    <property type="match status" value="1"/>
</dbReference>
<dbReference type="PANTHER" id="PTHR37984">
    <property type="entry name" value="PROTEIN CBG26694"/>
    <property type="match status" value="1"/>
</dbReference>
<comment type="caution">
    <text evidence="3">The sequence shown here is derived from an EMBL/GenBank/DDBJ whole genome shotgun (WGS) entry which is preliminary data.</text>
</comment>
<dbReference type="GO" id="GO:0015074">
    <property type="term" value="P:DNA integration"/>
    <property type="evidence" value="ECO:0007669"/>
    <property type="project" value="InterPro"/>
</dbReference>
<dbReference type="Gene3D" id="3.30.420.10">
    <property type="entry name" value="Ribonuclease H-like superfamily/Ribonuclease H"/>
    <property type="match status" value="1"/>
</dbReference>
<name>A0AA88HC72_ARTSF</name>
<dbReference type="GO" id="GO:0003964">
    <property type="term" value="F:RNA-directed DNA polymerase activity"/>
    <property type="evidence" value="ECO:0007669"/>
    <property type="project" value="UniProtKB-EC"/>
</dbReference>
<dbReference type="Pfam" id="PF17921">
    <property type="entry name" value="Integrase_H2C2"/>
    <property type="match status" value="1"/>
</dbReference>
<dbReference type="GO" id="GO:0003676">
    <property type="term" value="F:nucleic acid binding"/>
    <property type="evidence" value="ECO:0007669"/>
    <property type="project" value="InterPro"/>
</dbReference>
<dbReference type="AlphaFoldDB" id="A0AA88HC72"/>
<dbReference type="InterPro" id="IPR050951">
    <property type="entry name" value="Retrovirus_Pol_polyprotein"/>
</dbReference>